<dbReference type="InterPro" id="IPR004312">
    <property type="entry name" value="ATHILA_Orf1_C"/>
</dbReference>
<dbReference type="Pfam" id="PF03078">
    <property type="entry name" value="ATHILA"/>
    <property type="match status" value="1"/>
</dbReference>
<reference evidence="3" key="1">
    <citation type="submission" date="2020-01" db="EMBL/GenBank/DDBJ databases">
        <authorList>
            <person name="Mishra B."/>
        </authorList>
    </citation>
    <scope>NUCLEOTIDE SEQUENCE [LARGE SCALE GENOMIC DNA]</scope>
</reference>
<name>A0A6D2K6W9_9BRAS</name>
<feature type="region of interest" description="Disordered" evidence="1">
    <location>
        <begin position="159"/>
        <end position="184"/>
    </location>
</feature>
<protein>
    <recommendedName>
        <fullName evidence="2">Arabidopsis retrotransposon Orf1 C-terminal domain-containing protein</fullName>
    </recommendedName>
</protein>
<dbReference type="AlphaFoldDB" id="A0A6D2K6W9"/>
<evidence type="ECO:0000313" key="4">
    <source>
        <dbReference type="Proteomes" id="UP000467841"/>
    </source>
</evidence>
<keyword evidence="4" id="KW-1185">Reference proteome</keyword>
<dbReference type="Proteomes" id="UP000467841">
    <property type="component" value="Unassembled WGS sequence"/>
</dbReference>
<comment type="caution">
    <text evidence="3">The sequence shown here is derived from an EMBL/GenBank/DDBJ whole genome shotgun (WGS) entry which is preliminary data.</text>
</comment>
<feature type="compositionally biased region" description="Basic and acidic residues" evidence="1">
    <location>
        <begin position="169"/>
        <end position="184"/>
    </location>
</feature>
<dbReference type="EMBL" id="CACVBM020001375">
    <property type="protein sequence ID" value="CAA7047499.1"/>
    <property type="molecule type" value="Genomic_DNA"/>
</dbReference>
<sequence length="205" mass="23068">MKALGSLRCGVGLKNMHLAKFFSYRMESYKELTCEFFGSMSLRSVWVHYGEGTMELKEKNSKGFGLQSLKRYSSSRSKAAQIRSPVLEICAQGSCQHLLCKEGTGTINEGRVGWEVPIQVHTSIGWPSKLLLPNPELTTVVRGENIDFRPPVYTLVGHEDDLREEEPELDRAEDRAESQAEDRVQESAIWVSLSATTLRSMRLQG</sequence>
<accession>A0A6D2K6W9</accession>
<evidence type="ECO:0000259" key="2">
    <source>
        <dbReference type="Pfam" id="PF03078"/>
    </source>
</evidence>
<gene>
    <name evidence="3" type="ORF">MERR_LOCUS34734</name>
</gene>
<evidence type="ECO:0000256" key="1">
    <source>
        <dbReference type="SAM" id="MobiDB-lite"/>
    </source>
</evidence>
<feature type="domain" description="Arabidopsis retrotransposon Orf1 C-terminal" evidence="2">
    <location>
        <begin position="127"/>
        <end position="183"/>
    </location>
</feature>
<proteinExistence type="predicted"/>
<evidence type="ECO:0000313" key="3">
    <source>
        <dbReference type="EMBL" id="CAA7047499.1"/>
    </source>
</evidence>
<dbReference type="OrthoDB" id="1750933at2759"/>
<organism evidence="3 4">
    <name type="scientific">Microthlaspi erraticum</name>
    <dbReference type="NCBI Taxonomy" id="1685480"/>
    <lineage>
        <taxon>Eukaryota</taxon>
        <taxon>Viridiplantae</taxon>
        <taxon>Streptophyta</taxon>
        <taxon>Embryophyta</taxon>
        <taxon>Tracheophyta</taxon>
        <taxon>Spermatophyta</taxon>
        <taxon>Magnoliopsida</taxon>
        <taxon>eudicotyledons</taxon>
        <taxon>Gunneridae</taxon>
        <taxon>Pentapetalae</taxon>
        <taxon>rosids</taxon>
        <taxon>malvids</taxon>
        <taxon>Brassicales</taxon>
        <taxon>Brassicaceae</taxon>
        <taxon>Coluteocarpeae</taxon>
        <taxon>Microthlaspi</taxon>
    </lineage>
</organism>